<evidence type="ECO:0000313" key="3">
    <source>
        <dbReference type="Proteomes" id="UP000708148"/>
    </source>
</evidence>
<organism evidence="2 3">
    <name type="scientific">Ostreobium quekettii</name>
    <dbReference type="NCBI Taxonomy" id="121088"/>
    <lineage>
        <taxon>Eukaryota</taxon>
        <taxon>Viridiplantae</taxon>
        <taxon>Chlorophyta</taxon>
        <taxon>core chlorophytes</taxon>
        <taxon>Ulvophyceae</taxon>
        <taxon>TCBD clade</taxon>
        <taxon>Bryopsidales</taxon>
        <taxon>Ostreobineae</taxon>
        <taxon>Ostreobiaceae</taxon>
        <taxon>Ostreobium</taxon>
    </lineage>
</organism>
<feature type="transmembrane region" description="Helical" evidence="1">
    <location>
        <begin position="66"/>
        <end position="86"/>
    </location>
</feature>
<comment type="caution">
    <text evidence="2">The sequence shown here is derived from an EMBL/GenBank/DDBJ whole genome shotgun (WGS) entry which is preliminary data.</text>
</comment>
<dbReference type="EMBL" id="CAJHUC010000886">
    <property type="protein sequence ID" value="CAD7698798.1"/>
    <property type="molecule type" value="Genomic_DNA"/>
</dbReference>
<name>A0A8S1IYA7_9CHLO</name>
<evidence type="ECO:0000313" key="2">
    <source>
        <dbReference type="EMBL" id="CAD7698798.1"/>
    </source>
</evidence>
<dbReference type="Proteomes" id="UP000708148">
    <property type="component" value="Unassembled WGS sequence"/>
</dbReference>
<dbReference type="AlphaFoldDB" id="A0A8S1IYA7"/>
<dbReference type="OrthoDB" id="10030083at2759"/>
<keyword evidence="1" id="KW-0472">Membrane</keyword>
<sequence length="170" mass="19241">MDWIRSRALNAVTWALKEGYVFDYVLLIVLMVLNFGVAVEVVEPKERFFIPGDPTLSYPKQDDKMVPSWLLVLVAGAGPLGIFAMWQLRMRSWVDWHHSSLSAAEAFALASTWKRWMNLVGRLRPDWYGLITLVTEKASAVWLLFGPELLSNSSPGPRASHAAVRALHLY</sequence>
<evidence type="ECO:0000256" key="1">
    <source>
        <dbReference type="SAM" id="Phobius"/>
    </source>
</evidence>
<feature type="transmembrane region" description="Helical" evidence="1">
    <location>
        <begin position="21"/>
        <end position="39"/>
    </location>
</feature>
<keyword evidence="1" id="KW-1133">Transmembrane helix</keyword>
<accession>A0A8S1IYA7</accession>
<keyword evidence="1" id="KW-0812">Transmembrane</keyword>
<protein>
    <submittedName>
        <fullName evidence="2">Uncharacterized protein</fullName>
    </submittedName>
</protein>
<proteinExistence type="predicted"/>
<gene>
    <name evidence="2" type="ORF">OSTQU699_LOCUS4157</name>
</gene>
<keyword evidence="3" id="KW-1185">Reference proteome</keyword>
<reference evidence="2" key="1">
    <citation type="submission" date="2020-12" db="EMBL/GenBank/DDBJ databases">
        <authorList>
            <person name="Iha C."/>
        </authorList>
    </citation>
    <scope>NUCLEOTIDE SEQUENCE</scope>
</reference>